<evidence type="ECO:0000313" key="2">
    <source>
        <dbReference type="EMBL" id="PTQ90284.1"/>
    </source>
</evidence>
<dbReference type="RefSeq" id="WP_107864733.1">
    <property type="nucleotide sequence ID" value="NZ_QAON01000003.1"/>
</dbReference>
<comment type="caution">
    <text evidence="2">The sequence shown here is derived from an EMBL/GenBank/DDBJ whole genome shotgun (WGS) entry which is preliminary data.</text>
</comment>
<dbReference type="Pfam" id="PF10122">
    <property type="entry name" value="Zn_ribbon_Com"/>
    <property type="match status" value="1"/>
</dbReference>
<dbReference type="AlphaFoldDB" id="A0A2T5J1G6"/>
<dbReference type="EMBL" id="QAON01000003">
    <property type="protein sequence ID" value="PTQ90284.1"/>
    <property type="molecule type" value="Genomic_DNA"/>
</dbReference>
<feature type="region of interest" description="Disordered" evidence="1">
    <location>
        <begin position="41"/>
        <end position="66"/>
    </location>
</feature>
<feature type="compositionally biased region" description="Basic and acidic residues" evidence="1">
    <location>
        <begin position="41"/>
        <end position="57"/>
    </location>
</feature>
<keyword evidence="3" id="KW-1185">Reference proteome</keyword>
<protein>
    <submittedName>
        <fullName evidence="2">Phage FluMu protein Com</fullName>
    </submittedName>
</protein>
<dbReference type="Proteomes" id="UP000244223">
    <property type="component" value="Unassembled WGS sequence"/>
</dbReference>
<reference evidence="2 3" key="1">
    <citation type="submission" date="2018-04" db="EMBL/GenBank/DDBJ databases">
        <title>Genomic Encyclopedia of Archaeal and Bacterial Type Strains, Phase II (KMG-II): from individual species to whole genera.</title>
        <authorList>
            <person name="Goeker M."/>
        </authorList>
    </citation>
    <scope>NUCLEOTIDE SEQUENCE [LARGE SCALE GENOMIC DNA]</scope>
    <source>
        <strain evidence="2 3">DSM 5822</strain>
    </source>
</reference>
<accession>A0A2T5J1G6</accession>
<organism evidence="2 3">
    <name type="scientific">Agitococcus lubricus</name>
    <dbReference type="NCBI Taxonomy" id="1077255"/>
    <lineage>
        <taxon>Bacteria</taxon>
        <taxon>Pseudomonadati</taxon>
        <taxon>Pseudomonadota</taxon>
        <taxon>Gammaproteobacteria</taxon>
        <taxon>Moraxellales</taxon>
        <taxon>Moraxellaceae</taxon>
        <taxon>Agitococcus</taxon>
    </lineage>
</organism>
<sequence>MEIRCSHCHRKLANAEFTFIEIKCPRCSTVNSLRVENSLIPERHRASFSSEKPHGTDTPRTITPPI</sequence>
<name>A0A2T5J1G6_9GAMM</name>
<evidence type="ECO:0000256" key="1">
    <source>
        <dbReference type="SAM" id="MobiDB-lite"/>
    </source>
</evidence>
<dbReference type="InterPro" id="IPR019294">
    <property type="entry name" value="Translation_reg_Com"/>
</dbReference>
<dbReference type="OrthoDB" id="2066462at2"/>
<proteinExistence type="predicted"/>
<gene>
    <name evidence="2" type="ORF">C8N29_10337</name>
</gene>
<evidence type="ECO:0000313" key="3">
    <source>
        <dbReference type="Proteomes" id="UP000244223"/>
    </source>
</evidence>